<gene>
    <name evidence="2" type="ORF">QTP70_028126</name>
</gene>
<dbReference type="EMBL" id="JAUCMX010000024">
    <property type="protein sequence ID" value="KAK3512044.1"/>
    <property type="molecule type" value="Genomic_DNA"/>
</dbReference>
<dbReference type="GO" id="GO:0005525">
    <property type="term" value="F:GTP binding"/>
    <property type="evidence" value="ECO:0007669"/>
    <property type="project" value="InterPro"/>
</dbReference>
<dbReference type="Proteomes" id="UP001274896">
    <property type="component" value="Unassembled WGS sequence"/>
</dbReference>
<dbReference type="SUPFAM" id="SSF52540">
    <property type="entry name" value="P-loop containing nucleoside triphosphate hydrolases"/>
    <property type="match status" value="1"/>
</dbReference>
<dbReference type="PANTHER" id="PTHR22796:SF6">
    <property type="entry name" value="INTERFERON-INDUCED VERY LARGE GTPASE 1-RELATED"/>
    <property type="match status" value="1"/>
</dbReference>
<comment type="caution">
    <text evidence="2">The sequence shown here is derived from an EMBL/GenBank/DDBJ whole genome shotgun (WGS) entry which is preliminary data.</text>
</comment>
<dbReference type="Pfam" id="PF25683">
    <property type="entry name" value="URGCP_GTPase"/>
    <property type="match status" value="2"/>
</dbReference>
<feature type="domain" description="VLIG-type G" evidence="1">
    <location>
        <begin position="252"/>
        <end position="448"/>
    </location>
</feature>
<dbReference type="Gene3D" id="3.40.50.300">
    <property type="entry name" value="P-loop containing nucleotide triphosphate hydrolases"/>
    <property type="match status" value="1"/>
</dbReference>
<dbReference type="InterPro" id="IPR027417">
    <property type="entry name" value="P-loop_NTPase"/>
</dbReference>
<reference evidence="2" key="1">
    <citation type="submission" date="2023-06" db="EMBL/GenBank/DDBJ databases">
        <title>Male Hemibagrus guttatus genome.</title>
        <authorList>
            <person name="Bian C."/>
        </authorList>
    </citation>
    <scope>NUCLEOTIDE SEQUENCE</scope>
    <source>
        <strain evidence="2">Male_cb2023</strain>
        <tissue evidence="2">Muscle</tissue>
    </source>
</reference>
<evidence type="ECO:0000259" key="1">
    <source>
        <dbReference type="PROSITE" id="PS51717"/>
    </source>
</evidence>
<sequence length="448" mass="51915">MFKLEYLHNFKQIINDENDVDCKRGKMAAKKIMSQLEGNTLSKLKEKHLPCQGKLWHDWCSLNKELYRLEEENIETQMCAKEKQMKEIHEKQCRYGPSDLMRQFISSLNSLHGNERSYFLKWVEILLDRCTSDDLTALYHQYNETWTKVSDLKRNPDKSSRMQDEQTKLEEISRQLNAATFGLEHILREMAQIYESADSVQTHHENVADLPRLAAQLIKAGHPLELMDGDAAHVPLTWVSVVLDELVKILGDQRVFVLSILGLQSSGKSTMLNAMFGLQFALSSGRNITRHHDNELATFVVGLGNLTLINIFGENPAEMQDILQIVVQAFLRMKKVRLDPSCLFVHQNVGHITAGEKNMERRRRLEENLDKMAKLAAKEEDCEANLESEMWEFFDDLVKNMKWNLSEALWMQNTRETFNRKATQKEYDEKLLNLSKELAQELKGKETP</sequence>
<dbReference type="PANTHER" id="PTHR22796">
    <property type="entry name" value="URG4-RELATED"/>
    <property type="match status" value="1"/>
</dbReference>
<evidence type="ECO:0000313" key="2">
    <source>
        <dbReference type="EMBL" id="KAK3512044.1"/>
    </source>
</evidence>
<evidence type="ECO:0000313" key="3">
    <source>
        <dbReference type="Proteomes" id="UP001274896"/>
    </source>
</evidence>
<accession>A0AAE0Q1T5</accession>
<proteinExistence type="predicted"/>
<keyword evidence="3" id="KW-1185">Reference proteome</keyword>
<dbReference type="InterPro" id="IPR030383">
    <property type="entry name" value="G_VLIG_dom"/>
</dbReference>
<dbReference type="PROSITE" id="PS51717">
    <property type="entry name" value="G_VLIG"/>
    <property type="match status" value="1"/>
</dbReference>
<organism evidence="2 3">
    <name type="scientific">Hemibagrus guttatus</name>
    <dbReference type="NCBI Taxonomy" id="175788"/>
    <lineage>
        <taxon>Eukaryota</taxon>
        <taxon>Metazoa</taxon>
        <taxon>Chordata</taxon>
        <taxon>Craniata</taxon>
        <taxon>Vertebrata</taxon>
        <taxon>Euteleostomi</taxon>
        <taxon>Actinopterygii</taxon>
        <taxon>Neopterygii</taxon>
        <taxon>Teleostei</taxon>
        <taxon>Ostariophysi</taxon>
        <taxon>Siluriformes</taxon>
        <taxon>Bagridae</taxon>
        <taxon>Hemibagrus</taxon>
    </lineage>
</organism>
<dbReference type="AlphaFoldDB" id="A0AAE0Q1T5"/>
<protein>
    <recommendedName>
        <fullName evidence="1">VLIG-type G domain-containing protein</fullName>
    </recommendedName>
</protein>
<name>A0AAE0Q1T5_9TELE</name>